<organism evidence="2 3">
    <name type="scientific">Lysobacter antibioticus</name>
    <dbReference type="NCBI Taxonomy" id="84531"/>
    <lineage>
        <taxon>Bacteria</taxon>
        <taxon>Pseudomonadati</taxon>
        <taxon>Pseudomonadota</taxon>
        <taxon>Gammaproteobacteria</taxon>
        <taxon>Lysobacterales</taxon>
        <taxon>Lysobacteraceae</taxon>
        <taxon>Lysobacter</taxon>
    </lineage>
</organism>
<keyword evidence="3" id="KW-1185">Reference proteome</keyword>
<gene>
    <name evidence="2" type="ORF">LA76x_3037</name>
</gene>
<dbReference type="AlphaFoldDB" id="A0A0S2FCJ4"/>
<evidence type="ECO:0000256" key="1">
    <source>
        <dbReference type="SAM" id="MobiDB-lite"/>
    </source>
</evidence>
<dbReference type="PATRIC" id="fig|84531.8.peg.3046"/>
<reference evidence="2 3" key="1">
    <citation type="journal article" date="2015" name="BMC Genomics">
        <title>Comparative genomics and metabolic profiling of the genus Lysobacter.</title>
        <authorList>
            <person name="de Bruijn I."/>
            <person name="Cheng X."/>
            <person name="de Jager V."/>
            <person name="Exposito R.G."/>
            <person name="Watrous J."/>
            <person name="Patel N."/>
            <person name="Postma J."/>
            <person name="Dorrestein P.C."/>
            <person name="Kobayashi D."/>
            <person name="Raaijmakers J.M."/>
        </authorList>
    </citation>
    <scope>NUCLEOTIDE SEQUENCE [LARGE SCALE GENOMIC DNA]</scope>
    <source>
        <strain evidence="2 3">76</strain>
    </source>
</reference>
<dbReference type="EMBL" id="CP011129">
    <property type="protein sequence ID" value="ALN81165.1"/>
    <property type="molecule type" value="Genomic_DNA"/>
</dbReference>
<dbReference type="Proteomes" id="UP000060787">
    <property type="component" value="Chromosome"/>
</dbReference>
<protein>
    <submittedName>
        <fullName evidence="2">Uncharacterized protein</fullName>
    </submittedName>
</protein>
<evidence type="ECO:0000313" key="3">
    <source>
        <dbReference type="Proteomes" id="UP000060787"/>
    </source>
</evidence>
<accession>A0A0S2FCJ4</accession>
<proteinExistence type="predicted"/>
<evidence type="ECO:0000313" key="2">
    <source>
        <dbReference type="EMBL" id="ALN81165.1"/>
    </source>
</evidence>
<sequence length="56" mass="5722">MAGCESLMFNNRCTNAPAPVPLCAGREPGDLSRSAADGSPNEEGPASQDTAMQGLK</sequence>
<feature type="region of interest" description="Disordered" evidence="1">
    <location>
        <begin position="16"/>
        <end position="56"/>
    </location>
</feature>
<feature type="compositionally biased region" description="Polar residues" evidence="1">
    <location>
        <begin position="47"/>
        <end position="56"/>
    </location>
</feature>
<dbReference type="KEGG" id="lab:LA76x_3037"/>
<name>A0A0S2FCJ4_LYSAN</name>